<comment type="caution">
    <text evidence="4">The sequence shown here is derived from an EMBL/GenBank/DDBJ whole genome shotgun (WGS) entry which is preliminary data.</text>
</comment>
<sequence length="325" mass="35511">MTTSTEIRPLGSTRGFVHSALFFQSEREYLDSVVRFAADGFALDEPVLAAVPGDKLAMLGPALYGARAGSDAELRLTDISEVARNPGRFAAMESSFADKHADRTVRIVRQLVWPGRTADECLACMEHESLINGVLKNPNVMGLCLYDATHLPDDVLADARRTHPMLWQGGSACPSSDYAPEDVLARCNQPLDTNPGAVTYTVRGSADLRPARSFAADYAGWVGLSRDGLDDLQMIATELATNSLQYAGGSCRLAFWRHNEHLVCEARDRGRLKDRFIGHRRPSARGTASRGLFLVNAMADLVRTHTSANGTTIQAYLRLNPSRDC</sequence>
<proteinExistence type="predicted"/>
<dbReference type="PANTHER" id="PTHR35526:SF3">
    <property type="entry name" value="ANTI-SIGMA-F FACTOR RSBW"/>
    <property type="match status" value="1"/>
</dbReference>
<dbReference type="CDD" id="cd16936">
    <property type="entry name" value="HATPase_RsbW-like"/>
    <property type="match status" value="1"/>
</dbReference>
<dbReference type="InterPro" id="IPR036890">
    <property type="entry name" value="HATPase_C_sf"/>
</dbReference>
<keyword evidence="1" id="KW-0418">Kinase</keyword>
<evidence type="ECO:0000313" key="5">
    <source>
        <dbReference type="Proteomes" id="UP000051677"/>
    </source>
</evidence>
<evidence type="ECO:0000259" key="3">
    <source>
        <dbReference type="Pfam" id="PF14417"/>
    </source>
</evidence>
<dbReference type="Pfam" id="PF13581">
    <property type="entry name" value="HATPase_c_2"/>
    <property type="match status" value="1"/>
</dbReference>
<dbReference type="Gene3D" id="3.30.565.10">
    <property type="entry name" value="Histidine kinase-like ATPase, C-terminal domain"/>
    <property type="match status" value="1"/>
</dbReference>
<organism evidence="4 5">
    <name type="scientific">Mycobacterium gordonae</name>
    <dbReference type="NCBI Taxonomy" id="1778"/>
    <lineage>
        <taxon>Bacteria</taxon>
        <taxon>Bacillati</taxon>
        <taxon>Actinomycetota</taxon>
        <taxon>Actinomycetes</taxon>
        <taxon>Mycobacteriales</taxon>
        <taxon>Mycobacteriaceae</taxon>
        <taxon>Mycobacterium</taxon>
    </lineage>
</organism>
<dbReference type="PANTHER" id="PTHR35526">
    <property type="entry name" value="ANTI-SIGMA-F FACTOR RSBW-RELATED"/>
    <property type="match status" value="1"/>
</dbReference>
<protein>
    <submittedName>
        <fullName evidence="4">Regulator of Sig8</fullName>
    </submittedName>
</protein>
<dbReference type="Proteomes" id="UP000051677">
    <property type="component" value="Unassembled WGS sequence"/>
</dbReference>
<dbReference type="NCBIfam" id="NF041045">
    <property type="entry name" value="RsbA_anti_sig"/>
    <property type="match status" value="1"/>
</dbReference>
<dbReference type="InterPro" id="IPR047718">
    <property type="entry name" value="RsbA-like_anti_sig"/>
</dbReference>
<dbReference type="SUPFAM" id="SSF55874">
    <property type="entry name" value="ATPase domain of HSP90 chaperone/DNA topoisomerase II/histidine kinase"/>
    <property type="match status" value="1"/>
</dbReference>
<dbReference type="STRING" id="1778.A9W97_13340"/>
<dbReference type="AlphaFoldDB" id="A0A0Q2QII4"/>
<evidence type="ECO:0000313" key="4">
    <source>
        <dbReference type="EMBL" id="KQH79661.1"/>
    </source>
</evidence>
<dbReference type="GO" id="GO:0004674">
    <property type="term" value="F:protein serine/threonine kinase activity"/>
    <property type="evidence" value="ECO:0007669"/>
    <property type="project" value="UniProtKB-KW"/>
</dbReference>
<reference evidence="4 5" key="1">
    <citation type="submission" date="2015-10" db="EMBL/GenBank/DDBJ databases">
        <title>Mycobacterium gordonae draft genome assembly.</title>
        <authorList>
            <person name="Ustinova V."/>
            <person name="Smirnova T."/>
            <person name="Blagodatskikh K."/>
            <person name="Varlamov D."/>
            <person name="Larionova E."/>
            <person name="Chernousova L."/>
        </authorList>
    </citation>
    <scope>NUCLEOTIDE SEQUENCE [LARGE SCALE GENOMIC DNA]</scope>
    <source>
        <strain evidence="4 5">CTRI 14-8773</strain>
    </source>
</reference>
<keyword evidence="1" id="KW-0723">Serine/threonine-protein kinase</keyword>
<dbReference type="InterPro" id="IPR003594">
    <property type="entry name" value="HATPase_dom"/>
</dbReference>
<dbReference type="RefSeq" id="WP_055577467.1">
    <property type="nucleotide sequence ID" value="NZ_LKTM01000079.1"/>
</dbReference>
<dbReference type="InterPro" id="IPR025847">
    <property type="entry name" value="MEDS_domain"/>
</dbReference>
<accession>A0A0Q2QII4</accession>
<dbReference type="InterPro" id="IPR050267">
    <property type="entry name" value="Anti-sigma-factor_SerPK"/>
</dbReference>
<feature type="domain" description="Histidine kinase/HSP90-like ATPase" evidence="2">
    <location>
        <begin position="206"/>
        <end position="315"/>
    </location>
</feature>
<dbReference type="Pfam" id="PF14417">
    <property type="entry name" value="MEDS"/>
    <property type="match status" value="1"/>
</dbReference>
<dbReference type="OrthoDB" id="4088450at2"/>
<evidence type="ECO:0000256" key="1">
    <source>
        <dbReference type="ARBA" id="ARBA00022527"/>
    </source>
</evidence>
<keyword evidence="1" id="KW-0808">Transferase</keyword>
<dbReference type="EMBL" id="LKTM01000079">
    <property type="protein sequence ID" value="KQH79661.1"/>
    <property type="molecule type" value="Genomic_DNA"/>
</dbReference>
<feature type="domain" description="MEDS" evidence="3">
    <location>
        <begin position="18"/>
        <end position="164"/>
    </location>
</feature>
<evidence type="ECO:0000259" key="2">
    <source>
        <dbReference type="Pfam" id="PF13581"/>
    </source>
</evidence>
<name>A0A0Q2QII4_MYCGO</name>
<gene>
    <name evidence="4" type="ORF">AO501_21010</name>
</gene>